<feature type="signal peptide" evidence="2">
    <location>
        <begin position="1"/>
        <end position="33"/>
    </location>
</feature>
<keyword evidence="2" id="KW-0732">Signal</keyword>
<name>A0A4V3QX21_9SPHN</name>
<evidence type="ECO:0000313" key="4">
    <source>
        <dbReference type="Proteomes" id="UP000309848"/>
    </source>
</evidence>
<reference evidence="3 4" key="1">
    <citation type="submission" date="2019-04" db="EMBL/GenBank/DDBJ databases">
        <title>Sphingomonas psychrotolerans sp. nov., isolated from soil in the Tianshan Mountains, Xinjiang, China.</title>
        <authorList>
            <person name="Luo Y."/>
            <person name="Sheng H."/>
        </authorList>
    </citation>
    <scope>NUCLEOTIDE SEQUENCE [LARGE SCALE GENOMIC DNA]</scope>
    <source>
        <strain evidence="3 4">KIS18-15</strain>
    </source>
</reference>
<organism evidence="3 4">
    <name type="scientific">Sphingomonas naasensis</name>
    <dbReference type="NCBI Taxonomy" id="1344951"/>
    <lineage>
        <taxon>Bacteria</taxon>
        <taxon>Pseudomonadati</taxon>
        <taxon>Pseudomonadota</taxon>
        <taxon>Alphaproteobacteria</taxon>
        <taxon>Sphingomonadales</taxon>
        <taxon>Sphingomonadaceae</taxon>
        <taxon>Sphingomonas</taxon>
    </lineage>
</organism>
<evidence type="ECO:0000256" key="2">
    <source>
        <dbReference type="SAM" id="SignalP"/>
    </source>
</evidence>
<dbReference type="EMBL" id="SRXU01000002">
    <property type="protein sequence ID" value="TGX44672.1"/>
    <property type="molecule type" value="Genomic_DNA"/>
</dbReference>
<dbReference type="Proteomes" id="UP000309848">
    <property type="component" value="Unassembled WGS sequence"/>
</dbReference>
<keyword evidence="4" id="KW-1185">Reference proteome</keyword>
<feature type="chain" id="PRO_5020270990" evidence="2">
    <location>
        <begin position="34"/>
        <end position="95"/>
    </location>
</feature>
<feature type="compositionally biased region" description="Low complexity" evidence="1">
    <location>
        <begin position="33"/>
        <end position="47"/>
    </location>
</feature>
<protein>
    <submittedName>
        <fullName evidence="3">Uncharacterized protein</fullName>
    </submittedName>
</protein>
<accession>A0A4V3QX21</accession>
<comment type="caution">
    <text evidence="3">The sequence shown here is derived from an EMBL/GenBank/DDBJ whole genome shotgun (WGS) entry which is preliminary data.</text>
</comment>
<gene>
    <name evidence="3" type="ORF">E5A74_07895</name>
</gene>
<feature type="region of interest" description="Disordered" evidence="1">
    <location>
        <begin position="33"/>
        <end position="52"/>
    </location>
</feature>
<proteinExistence type="predicted"/>
<evidence type="ECO:0000256" key="1">
    <source>
        <dbReference type="SAM" id="MobiDB-lite"/>
    </source>
</evidence>
<evidence type="ECO:0000313" key="3">
    <source>
        <dbReference type="EMBL" id="TGX44672.1"/>
    </source>
</evidence>
<dbReference type="RefSeq" id="WP_135983685.1">
    <property type="nucleotide sequence ID" value="NZ_JAASQM010000002.1"/>
</dbReference>
<sequence>MFSNRTTGRISSAAVAFVAAAVLVAGATAPAYAAAPDPTTDTPKASAKAGGKERRYCVKPQTSTGTIFTAKTCMTRDQWIAKTGVDPLAADADKK</sequence>
<dbReference type="OrthoDB" id="7586108at2"/>
<dbReference type="AlphaFoldDB" id="A0A4V3QX21"/>